<proteinExistence type="predicted"/>
<protein>
    <submittedName>
        <fullName evidence="1">Uncharacterized protein</fullName>
    </submittedName>
</protein>
<accession>A0A7X0FDR3</accession>
<evidence type="ECO:0000313" key="2">
    <source>
        <dbReference type="Proteomes" id="UP000536262"/>
    </source>
</evidence>
<evidence type="ECO:0000313" key="1">
    <source>
        <dbReference type="EMBL" id="MBB6357563.1"/>
    </source>
</evidence>
<gene>
    <name evidence="1" type="ORF">GGR00_005386</name>
</gene>
<comment type="caution">
    <text evidence="1">The sequence shown here is derived from an EMBL/GenBank/DDBJ whole genome shotgun (WGS) entry which is preliminary data.</text>
</comment>
<dbReference type="EMBL" id="JACHOU010000026">
    <property type="protein sequence ID" value="MBB6357563.1"/>
    <property type="molecule type" value="Genomic_DNA"/>
</dbReference>
<dbReference type="AlphaFoldDB" id="A0A7X0FDR3"/>
<sequence length="139" mass="15686">MYSQDATNDPKWVWRAVDCEVELLFPARGVREIHGAKFQLIRLSGGGASVRVGGMRTIPDFFYLRFNDDEETSGCYVVGRSVDTIHCQFFHEKTASEVDRIITEGEFISVLGSLSGTNGGQKQQESLPFEILQLFKKLY</sequence>
<reference evidence="1 2" key="1">
    <citation type="submission" date="2020-08" db="EMBL/GenBank/DDBJ databases">
        <title>Genomic Encyclopedia of Type Strains, Phase IV (KMG-IV): sequencing the most valuable type-strain genomes for metagenomic binning, comparative biology and taxonomic classification.</title>
        <authorList>
            <person name="Goeker M."/>
        </authorList>
    </citation>
    <scope>NUCLEOTIDE SEQUENCE [LARGE SCALE GENOMIC DNA]</scope>
    <source>
        <strain evidence="1 2">DSM 7051</strain>
    </source>
</reference>
<dbReference type="RefSeq" id="WP_184702372.1">
    <property type="nucleotide sequence ID" value="NZ_BAABEG010000004.1"/>
</dbReference>
<name>A0A7X0FDR3_9HYPH</name>
<keyword evidence="2" id="KW-1185">Reference proteome</keyword>
<organism evidence="1 2">
    <name type="scientific">Aminobacter aganoensis</name>
    <dbReference type="NCBI Taxonomy" id="83264"/>
    <lineage>
        <taxon>Bacteria</taxon>
        <taxon>Pseudomonadati</taxon>
        <taxon>Pseudomonadota</taxon>
        <taxon>Alphaproteobacteria</taxon>
        <taxon>Hyphomicrobiales</taxon>
        <taxon>Phyllobacteriaceae</taxon>
        <taxon>Aminobacter</taxon>
    </lineage>
</organism>
<dbReference type="Proteomes" id="UP000536262">
    <property type="component" value="Unassembled WGS sequence"/>
</dbReference>